<sequence length="347" mass="39885">MRIYILTAVSVILLLIISIGYDNQVFQQQQLSTDIEQQGLEDQITLAISHVVAEDTPKGRSLAKFAELVEKYSDNSIQVKISPNGMLYNDHSEVQALIDNKVQMIAPTFSKMTAYEKSWEVLDLPFLFDNEEQVEKVLTSRVGHNLLNMLQQDKMLALGFWQNGFKQMIAQDGLLREPSDFQGLVTRVMPSTVLEEQFNLLKAQPIRASFDEVYNAIDTNSIKAMENTLSNIYSKGFYKKDRHITLSNHGLLGYAVIMNKDFFNRLNSKQQDAIKKAMADATAYNYKNAQRMNELSYQALQNENMHFAELTMTQINHWKTVFSPLYKTYKNSENAYFLRDIQSVLQQ</sequence>
<organism evidence="4 5">
    <name type="scientific">Kurthia sibirica</name>
    <dbReference type="NCBI Taxonomy" id="202750"/>
    <lineage>
        <taxon>Bacteria</taxon>
        <taxon>Bacillati</taxon>
        <taxon>Bacillota</taxon>
        <taxon>Bacilli</taxon>
        <taxon>Bacillales</taxon>
        <taxon>Caryophanaceae</taxon>
        <taxon>Kurthia</taxon>
    </lineage>
</organism>
<dbReference type="PANTHER" id="PTHR33376:SF7">
    <property type="entry name" value="C4-DICARBOXYLATE-BINDING PROTEIN DCTB"/>
    <property type="match status" value="1"/>
</dbReference>
<dbReference type="AlphaFoldDB" id="A0A2U3AN69"/>
<comment type="caution">
    <text evidence="4">The sequence shown here is derived from an EMBL/GenBank/DDBJ whole genome shotgun (WGS) entry which is preliminary data.</text>
</comment>
<evidence type="ECO:0000313" key="4">
    <source>
        <dbReference type="EMBL" id="PWI25939.1"/>
    </source>
</evidence>
<dbReference type="NCBIfam" id="NF037995">
    <property type="entry name" value="TRAP_S1"/>
    <property type="match status" value="1"/>
</dbReference>
<dbReference type="PANTHER" id="PTHR33376">
    <property type="match status" value="1"/>
</dbReference>
<dbReference type="Gene3D" id="3.40.190.170">
    <property type="entry name" value="Bacterial extracellular solute-binding protein, family 7"/>
    <property type="match status" value="1"/>
</dbReference>
<dbReference type="Pfam" id="PF03480">
    <property type="entry name" value="DctP"/>
    <property type="match status" value="1"/>
</dbReference>
<name>A0A2U3AN69_9BACL</name>
<dbReference type="OrthoDB" id="2087at2"/>
<dbReference type="InterPro" id="IPR038404">
    <property type="entry name" value="TRAP_DctP_sf"/>
</dbReference>
<dbReference type="GO" id="GO:0055085">
    <property type="term" value="P:transmembrane transport"/>
    <property type="evidence" value="ECO:0007669"/>
    <property type="project" value="InterPro"/>
</dbReference>
<dbReference type="EMBL" id="QFVR01000005">
    <property type="protein sequence ID" value="PWI25939.1"/>
    <property type="molecule type" value="Genomic_DNA"/>
</dbReference>
<dbReference type="PIRSF" id="PIRSF006470">
    <property type="entry name" value="DctB"/>
    <property type="match status" value="1"/>
</dbReference>
<evidence type="ECO:0000313" key="5">
    <source>
        <dbReference type="Proteomes" id="UP000245938"/>
    </source>
</evidence>
<protein>
    <submittedName>
        <fullName evidence="4">C4-dicarboxylate ABC transporter</fullName>
    </submittedName>
</protein>
<keyword evidence="3" id="KW-0732">Signal</keyword>
<dbReference type="InterPro" id="IPR018389">
    <property type="entry name" value="DctP_fam"/>
</dbReference>
<dbReference type="InterPro" id="IPR004682">
    <property type="entry name" value="TRAP_DctP"/>
</dbReference>
<dbReference type="NCBIfam" id="TIGR00787">
    <property type="entry name" value="dctP"/>
    <property type="match status" value="1"/>
</dbReference>
<comment type="similarity">
    <text evidence="1">Belongs to the bacterial solute-binding protein 7 family.</text>
</comment>
<evidence type="ECO:0000256" key="1">
    <source>
        <dbReference type="ARBA" id="ARBA00009023"/>
    </source>
</evidence>
<gene>
    <name evidence="4" type="ORF">DEX24_05245</name>
</gene>
<evidence type="ECO:0000256" key="2">
    <source>
        <dbReference type="ARBA" id="ARBA00022448"/>
    </source>
</evidence>
<proteinExistence type="inferred from homology"/>
<evidence type="ECO:0000256" key="3">
    <source>
        <dbReference type="ARBA" id="ARBA00022729"/>
    </source>
</evidence>
<dbReference type="RefSeq" id="WP_109305360.1">
    <property type="nucleotide sequence ID" value="NZ_BJUF01000051.1"/>
</dbReference>
<keyword evidence="5" id="KW-1185">Reference proteome</keyword>
<accession>A0A2U3AN69</accession>
<keyword evidence="2" id="KW-0813">Transport</keyword>
<reference evidence="4 5" key="1">
    <citation type="submission" date="2018-05" db="EMBL/GenBank/DDBJ databases">
        <title>Kurthia sibirica genome sequence.</title>
        <authorList>
            <person name="Maclea K.S."/>
            <person name="Goen A.E."/>
        </authorList>
    </citation>
    <scope>NUCLEOTIDE SEQUENCE [LARGE SCALE GENOMIC DNA]</scope>
    <source>
        <strain evidence="4 5">ATCC 49154</strain>
    </source>
</reference>
<dbReference type="Proteomes" id="UP000245938">
    <property type="component" value="Unassembled WGS sequence"/>
</dbReference>
<dbReference type="GO" id="GO:0030288">
    <property type="term" value="C:outer membrane-bounded periplasmic space"/>
    <property type="evidence" value="ECO:0007669"/>
    <property type="project" value="InterPro"/>
</dbReference>